<dbReference type="FunFam" id="3.90.1530.30:FF:000002">
    <property type="entry name" value="Chromosome partitioning protein ParB"/>
    <property type="match status" value="1"/>
</dbReference>
<keyword evidence="2" id="KW-0175">Coiled coil</keyword>
<dbReference type="Gene3D" id="3.90.1530.30">
    <property type="match status" value="1"/>
</dbReference>
<feature type="compositionally biased region" description="Polar residues" evidence="3">
    <location>
        <begin position="411"/>
        <end position="420"/>
    </location>
</feature>
<dbReference type="InterPro" id="IPR036086">
    <property type="entry name" value="ParB/Sulfiredoxin_sf"/>
</dbReference>
<dbReference type="CDD" id="cd16406">
    <property type="entry name" value="ParB_N_like"/>
    <property type="match status" value="1"/>
</dbReference>
<comment type="similarity">
    <text evidence="1">Belongs to the ParB family.</text>
</comment>
<dbReference type="SUPFAM" id="SSF110849">
    <property type="entry name" value="ParB/Sulfiredoxin"/>
    <property type="match status" value="1"/>
</dbReference>
<dbReference type="Proteomes" id="UP001155220">
    <property type="component" value="Unassembled WGS sequence"/>
</dbReference>
<comment type="caution">
    <text evidence="5">The sequence shown here is derived from an EMBL/GenBank/DDBJ whole genome shotgun (WGS) entry which is preliminary data.</text>
</comment>
<accession>A0A9X2KEU6</accession>
<feature type="compositionally biased region" description="Acidic residues" evidence="3">
    <location>
        <begin position="683"/>
        <end position="694"/>
    </location>
</feature>
<evidence type="ECO:0000256" key="1">
    <source>
        <dbReference type="ARBA" id="ARBA00006295"/>
    </source>
</evidence>
<dbReference type="GO" id="GO:0007059">
    <property type="term" value="P:chromosome segregation"/>
    <property type="evidence" value="ECO:0007669"/>
    <property type="project" value="TreeGrafter"/>
</dbReference>
<dbReference type="InterPro" id="IPR003115">
    <property type="entry name" value="ParB_N"/>
</dbReference>
<dbReference type="PANTHER" id="PTHR33375:SF7">
    <property type="entry name" value="CHROMOSOME 2-PARTITIONING PROTEIN PARB-RELATED"/>
    <property type="match status" value="1"/>
</dbReference>
<dbReference type="GO" id="GO:0003677">
    <property type="term" value="F:DNA binding"/>
    <property type="evidence" value="ECO:0007669"/>
    <property type="project" value="InterPro"/>
</dbReference>
<evidence type="ECO:0000259" key="4">
    <source>
        <dbReference type="SMART" id="SM00470"/>
    </source>
</evidence>
<dbReference type="NCBIfam" id="TIGR00180">
    <property type="entry name" value="parB_part"/>
    <property type="match status" value="1"/>
</dbReference>
<dbReference type="RefSeq" id="WP_253964603.1">
    <property type="nucleotide sequence ID" value="NZ_JALHBS010000068.1"/>
</dbReference>
<protein>
    <submittedName>
        <fullName evidence="5">ParB/RepB/Spo0J family partition protein</fullName>
    </submittedName>
</protein>
<evidence type="ECO:0000313" key="6">
    <source>
        <dbReference type="Proteomes" id="UP001155220"/>
    </source>
</evidence>
<feature type="coiled-coil region" evidence="2">
    <location>
        <begin position="311"/>
        <end position="338"/>
    </location>
</feature>
<dbReference type="PANTHER" id="PTHR33375">
    <property type="entry name" value="CHROMOSOME-PARTITIONING PROTEIN PARB-RELATED"/>
    <property type="match status" value="1"/>
</dbReference>
<dbReference type="InterPro" id="IPR050336">
    <property type="entry name" value="Chromosome_partition/occlusion"/>
</dbReference>
<gene>
    <name evidence="5" type="ORF">MJ956_11500</name>
</gene>
<dbReference type="AlphaFoldDB" id="A0A9X2KEU6"/>
<name>A0A9X2KEU6_9HYPH</name>
<proteinExistence type="inferred from homology"/>
<feature type="region of interest" description="Disordered" evidence="3">
    <location>
        <begin position="658"/>
        <end position="702"/>
    </location>
</feature>
<dbReference type="GO" id="GO:0005694">
    <property type="term" value="C:chromosome"/>
    <property type="evidence" value="ECO:0007669"/>
    <property type="project" value="TreeGrafter"/>
</dbReference>
<evidence type="ECO:0000256" key="2">
    <source>
        <dbReference type="SAM" id="Coils"/>
    </source>
</evidence>
<sequence>MATASQKITLSASRDIPFNKLVLSQSNVRRVKAGVSIEELAEDIARRGLLQSLYVRPVVDDDGNETGIFEIPAGGRRYRALELLAKKKRLARTALVPCIVREGDSDISAEEDSLVENVQRAALHPLDQFRAFQTLREQGQTEEEIAARFFVSVNIVKQRLKLVTVSEKLLDIYAEDGMTLEQLMAFTVSADHARQEQVWESIQHSWSKEPYQIRRMLTENTVRAADRRVRFVTIEVYEEAGGTVMRDLFQDDDGGWVENMPLLERLVADKLKAEAETIAGEGWKWIEVAADFPYGHTQGLRQLAGTPVDLTDEERATREALRDEYDRLESEYAEADELPDEVDERLCEIEVALVAFEDRPKHFDPAEIGRAGVFVGIGHDGRLSVDRGYVRPDDEAPAGGDTGVGGDDGQTPGSDGQRTVISVGGEPEPQDDEDDVVKPLPERLVIELTAHRTLALRDALANNPHIAMTALLHKLVRDTFQHVSSPGCLEASVRHVFFPVQADDLKDSASAKSVDDRQEAWKGDLPLGDDRALWERLDGLDDASRMALLAHCVSFGVNALYEKANPYGAGPTVHGVRQRIHEADRLARATGLDMVEIGWRPTVDNYFGRVTKPRILEAVREAKGEETAQLIDHLKKPDMAKEAERLLADSGWLPEPLRLPALDDDVTSGANSSESETLPAFLADEEEVDGEPADEPQPVAAE</sequence>
<feature type="domain" description="ParB-like N-terminal" evidence="4">
    <location>
        <begin position="14"/>
        <end position="118"/>
    </location>
</feature>
<dbReference type="SUPFAM" id="SSF109709">
    <property type="entry name" value="KorB DNA-binding domain-like"/>
    <property type="match status" value="1"/>
</dbReference>
<dbReference type="FunFam" id="1.10.10.2830:FF:000001">
    <property type="entry name" value="Chromosome partitioning protein ParB"/>
    <property type="match status" value="1"/>
</dbReference>
<feature type="region of interest" description="Disordered" evidence="3">
    <location>
        <begin position="386"/>
        <end position="436"/>
    </location>
</feature>
<evidence type="ECO:0000313" key="5">
    <source>
        <dbReference type="EMBL" id="MCP3055763.1"/>
    </source>
</evidence>
<dbReference type="Pfam" id="PF02195">
    <property type="entry name" value="ParB_N"/>
    <property type="match status" value="1"/>
</dbReference>
<keyword evidence="6" id="KW-1185">Reference proteome</keyword>
<dbReference type="InterPro" id="IPR004437">
    <property type="entry name" value="ParB/RepB/Spo0J"/>
</dbReference>
<organism evidence="5 6">
    <name type="scientific">Aurantimonas marianensis</name>
    <dbReference type="NCBI Taxonomy" id="2920428"/>
    <lineage>
        <taxon>Bacteria</taxon>
        <taxon>Pseudomonadati</taxon>
        <taxon>Pseudomonadota</taxon>
        <taxon>Alphaproteobacteria</taxon>
        <taxon>Hyphomicrobiales</taxon>
        <taxon>Aurantimonadaceae</taxon>
        <taxon>Aurantimonas</taxon>
    </lineage>
</organism>
<dbReference type="Gene3D" id="1.10.10.2830">
    <property type="match status" value="1"/>
</dbReference>
<dbReference type="SMART" id="SM00470">
    <property type="entry name" value="ParB"/>
    <property type="match status" value="1"/>
</dbReference>
<reference evidence="5" key="1">
    <citation type="submission" date="2022-03" db="EMBL/GenBank/DDBJ databases">
        <title>Aurantimonas Liuensis sp. Nov., isolated from the hadal seawater of the Mariana Trench.</title>
        <authorList>
            <person name="Liu R."/>
        </authorList>
    </citation>
    <scope>NUCLEOTIDE SEQUENCE</scope>
    <source>
        <strain evidence="5">LRZ36</strain>
    </source>
</reference>
<dbReference type="EMBL" id="JALHBS010000068">
    <property type="protein sequence ID" value="MCP3055763.1"/>
    <property type="molecule type" value="Genomic_DNA"/>
</dbReference>
<evidence type="ECO:0000256" key="3">
    <source>
        <dbReference type="SAM" id="MobiDB-lite"/>
    </source>
</evidence>